<keyword evidence="1" id="KW-0472">Membrane</keyword>
<dbReference type="STRING" id="225324.SAMN02745126_04883"/>
<keyword evidence="1" id="KW-0812">Transmembrane</keyword>
<dbReference type="Proteomes" id="UP000190092">
    <property type="component" value="Unassembled WGS sequence"/>
</dbReference>
<keyword evidence="1" id="KW-1133">Transmembrane helix</keyword>
<feature type="transmembrane region" description="Helical" evidence="1">
    <location>
        <begin position="119"/>
        <end position="139"/>
    </location>
</feature>
<keyword evidence="3" id="KW-1185">Reference proteome</keyword>
<feature type="transmembrane region" description="Helical" evidence="1">
    <location>
        <begin position="6"/>
        <end position="30"/>
    </location>
</feature>
<evidence type="ECO:0000313" key="2">
    <source>
        <dbReference type="EMBL" id="SKA30098.1"/>
    </source>
</evidence>
<evidence type="ECO:0000256" key="1">
    <source>
        <dbReference type="SAM" id="Phobius"/>
    </source>
</evidence>
<dbReference type="AlphaFoldDB" id="A0A1T4SQD2"/>
<dbReference type="RefSeq" id="WP_085936639.1">
    <property type="nucleotide sequence ID" value="NZ_FUWJ01000009.1"/>
</dbReference>
<accession>A0A1T4SQD2</accession>
<feature type="transmembrane region" description="Helical" evidence="1">
    <location>
        <begin position="79"/>
        <end position="98"/>
    </location>
</feature>
<dbReference type="OrthoDB" id="7356530at2"/>
<protein>
    <submittedName>
        <fullName evidence="2">Uncharacterized membrane protein</fullName>
    </submittedName>
</protein>
<organism evidence="2 3">
    <name type="scientific">Enhydrobacter aerosaccus</name>
    <dbReference type="NCBI Taxonomy" id="225324"/>
    <lineage>
        <taxon>Bacteria</taxon>
        <taxon>Pseudomonadati</taxon>
        <taxon>Pseudomonadota</taxon>
        <taxon>Alphaproteobacteria</taxon>
        <taxon>Hyphomicrobiales</taxon>
        <taxon>Enhydrobacter</taxon>
    </lineage>
</organism>
<sequence length="140" mass="15520">MEDVTFARAVHVLAVIHWIGGLCFVTTVVLPMRDKALFAEIERRFSSQVRISVPLAGLSGLYMTWKLDVWDRFLQPGTWWMAAMALLWLLFMVILFVVEPLAGRAPLGSLDSLRRAHRVLLVAAIVVAGAAVLGVHGLLQ</sequence>
<dbReference type="EMBL" id="FUWJ01000009">
    <property type="protein sequence ID" value="SKA30098.1"/>
    <property type="molecule type" value="Genomic_DNA"/>
</dbReference>
<name>A0A1T4SQD2_9HYPH</name>
<gene>
    <name evidence="2" type="ORF">SAMN02745126_04883</name>
</gene>
<evidence type="ECO:0000313" key="3">
    <source>
        <dbReference type="Proteomes" id="UP000190092"/>
    </source>
</evidence>
<proteinExistence type="predicted"/>
<reference evidence="3" key="1">
    <citation type="submission" date="2017-02" db="EMBL/GenBank/DDBJ databases">
        <authorList>
            <person name="Varghese N."/>
            <person name="Submissions S."/>
        </authorList>
    </citation>
    <scope>NUCLEOTIDE SEQUENCE [LARGE SCALE GENOMIC DNA]</scope>
    <source>
        <strain evidence="3">ATCC 27094</strain>
    </source>
</reference>